<dbReference type="RefSeq" id="WP_289999384.1">
    <property type="nucleotide sequence ID" value="NZ_JAUEPH010000003.1"/>
</dbReference>
<gene>
    <name evidence="2" type="ORF">QVH07_06680</name>
</gene>
<reference evidence="2" key="1">
    <citation type="submission" date="2023-06" db="EMBL/GenBank/DDBJ databases">
        <title>Robiginitalea aurantiacus sp. nov. and Algoriphagus sediminis sp. nov., isolated from coastal sediment.</title>
        <authorList>
            <person name="Zhou Z.Y."/>
            <person name="An J."/>
            <person name="Jia Y.W."/>
            <person name="Du Z.J."/>
        </authorList>
    </citation>
    <scope>NUCLEOTIDE SEQUENCE</scope>
    <source>
        <strain evidence="2">C2-7</strain>
    </source>
</reference>
<sequence>MQHNYIALLIWGWVGLIAHPFYISLTEIRQNPQSGRLEMAQKVFWDDLEVELNEYTGQTVDILGTEDQEALNQIFSQYLTEKTRLSIKGKDIQTNYLGYEIEEDAIWFYIESEPVEEISELNVECTILFENFDGQQNIVHVYFPGFSAPKSLLLSKGEKDGTLKKE</sequence>
<dbReference type="InterPro" id="IPR046525">
    <property type="entry name" value="DUF6702"/>
</dbReference>
<proteinExistence type="predicted"/>
<dbReference type="EMBL" id="JAUEPH010000003">
    <property type="protein sequence ID" value="MDN3203826.1"/>
    <property type="molecule type" value="Genomic_DNA"/>
</dbReference>
<keyword evidence="1" id="KW-0812">Transmembrane</keyword>
<evidence type="ECO:0000313" key="2">
    <source>
        <dbReference type="EMBL" id="MDN3203826.1"/>
    </source>
</evidence>
<evidence type="ECO:0000256" key="1">
    <source>
        <dbReference type="SAM" id="Phobius"/>
    </source>
</evidence>
<keyword evidence="3" id="KW-1185">Reference proteome</keyword>
<dbReference type="Pfam" id="PF20420">
    <property type="entry name" value="DUF6702"/>
    <property type="match status" value="1"/>
</dbReference>
<comment type="caution">
    <text evidence="2">The sequence shown here is derived from an EMBL/GenBank/DDBJ whole genome shotgun (WGS) entry which is preliminary data.</text>
</comment>
<evidence type="ECO:0000313" key="3">
    <source>
        <dbReference type="Proteomes" id="UP001171916"/>
    </source>
</evidence>
<organism evidence="2 3">
    <name type="scientific">Algoriphagus sediminis</name>
    <dbReference type="NCBI Taxonomy" id="3057113"/>
    <lineage>
        <taxon>Bacteria</taxon>
        <taxon>Pseudomonadati</taxon>
        <taxon>Bacteroidota</taxon>
        <taxon>Cytophagia</taxon>
        <taxon>Cytophagales</taxon>
        <taxon>Cyclobacteriaceae</taxon>
        <taxon>Algoriphagus</taxon>
    </lineage>
</organism>
<name>A0ABT7YBC5_9BACT</name>
<protein>
    <submittedName>
        <fullName evidence="2">Uncharacterized protein</fullName>
    </submittedName>
</protein>
<keyword evidence="1" id="KW-0472">Membrane</keyword>
<dbReference type="Proteomes" id="UP001171916">
    <property type="component" value="Unassembled WGS sequence"/>
</dbReference>
<feature type="transmembrane region" description="Helical" evidence="1">
    <location>
        <begin position="6"/>
        <end position="25"/>
    </location>
</feature>
<accession>A0ABT7YBC5</accession>
<keyword evidence="1" id="KW-1133">Transmembrane helix</keyword>